<reference evidence="3" key="1">
    <citation type="journal article" date="2017" name="Nat. Commun.">
        <title>The asparagus genome sheds light on the origin and evolution of a young Y chromosome.</title>
        <authorList>
            <person name="Harkess A."/>
            <person name="Zhou J."/>
            <person name="Xu C."/>
            <person name="Bowers J.E."/>
            <person name="Van der Hulst R."/>
            <person name="Ayyampalayam S."/>
            <person name="Mercati F."/>
            <person name="Riccardi P."/>
            <person name="McKain M.R."/>
            <person name="Kakrana A."/>
            <person name="Tang H."/>
            <person name="Ray J."/>
            <person name="Groenendijk J."/>
            <person name="Arikit S."/>
            <person name="Mathioni S.M."/>
            <person name="Nakano M."/>
            <person name="Shan H."/>
            <person name="Telgmann-Rauber A."/>
            <person name="Kanno A."/>
            <person name="Yue Z."/>
            <person name="Chen H."/>
            <person name="Li W."/>
            <person name="Chen Y."/>
            <person name="Xu X."/>
            <person name="Zhang Y."/>
            <person name="Luo S."/>
            <person name="Chen H."/>
            <person name="Gao J."/>
            <person name="Mao Z."/>
            <person name="Pires J.C."/>
            <person name="Luo M."/>
            <person name="Kudrna D."/>
            <person name="Wing R.A."/>
            <person name="Meyers B.C."/>
            <person name="Yi K."/>
            <person name="Kong H."/>
            <person name="Lavrijsen P."/>
            <person name="Sunseri F."/>
            <person name="Falavigna A."/>
            <person name="Ye Y."/>
            <person name="Leebens-Mack J.H."/>
            <person name="Chen G."/>
        </authorList>
    </citation>
    <scope>NUCLEOTIDE SEQUENCE [LARGE SCALE GENOMIC DNA]</scope>
    <source>
        <strain evidence="3">cv. DH0086</strain>
    </source>
</reference>
<proteinExistence type="predicted"/>
<dbReference type="AlphaFoldDB" id="A0A5P1EUP0"/>
<sequence>MKMRMLEEELFPSTPGKVKMDRGAPPPTDGSSHVLSACDRATMFLVGPLPRRACHRLLLSFQSLRPTLFQVSFTAPWVGCHWGGAQISSSPPSGRSGCHVRPSSTGGRRFVGTPTSALRPQEAAATGVVASDRLALAIYDARSLKKARVCSSARDGFS</sequence>
<dbReference type="Proteomes" id="UP000243459">
    <property type="component" value="Chromosome 5"/>
</dbReference>
<accession>A0A5P1EUP0</accession>
<keyword evidence="3" id="KW-1185">Reference proteome</keyword>
<name>A0A5P1EUP0_ASPOF</name>
<dbReference type="Gramene" id="ONK69702">
    <property type="protein sequence ID" value="ONK69702"/>
    <property type="gene ID" value="A4U43_C05F25840"/>
</dbReference>
<dbReference type="EMBL" id="CM007385">
    <property type="protein sequence ID" value="ONK69702.1"/>
    <property type="molecule type" value="Genomic_DNA"/>
</dbReference>
<evidence type="ECO:0000313" key="2">
    <source>
        <dbReference type="EMBL" id="ONK69702.1"/>
    </source>
</evidence>
<feature type="region of interest" description="Disordered" evidence="1">
    <location>
        <begin position="13"/>
        <end position="32"/>
    </location>
</feature>
<gene>
    <name evidence="2" type="ORF">A4U43_C05F25840</name>
</gene>
<organism evidence="2 3">
    <name type="scientific">Asparagus officinalis</name>
    <name type="common">Garden asparagus</name>
    <dbReference type="NCBI Taxonomy" id="4686"/>
    <lineage>
        <taxon>Eukaryota</taxon>
        <taxon>Viridiplantae</taxon>
        <taxon>Streptophyta</taxon>
        <taxon>Embryophyta</taxon>
        <taxon>Tracheophyta</taxon>
        <taxon>Spermatophyta</taxon>
        <taxon>Magnoliopsida</taxon>
        <taxon>Liliopsida</taxon>
        <taxon>Asparagales</taxon>
        <taxon>Asparagaceae</taxon>
        <taxon>Asparagoideae</taxon>
        <taxon>Asparagus</taxon>
    </lineage>
</organism>
<evidence type="ECO:0000313" key="3">
    <source>
        <dbReference type="Proteomes" id="UP000243459"/>
    </source>
</evidence>
<evidence type="ECO:0000256" key="1">
    <source>
        <dbReference type="SAM" id="MobiDB-lite"/>
    </source>
</evidence>
<protein>
    <submittedName>
        <fullName evidence="2">Uncharacterized protein</fullName>
    </submittedName>
</protein>